<dbReference type="Pfam" id="PF13360">
    <property type="entry name" value="PQQ_2"/>
    <property type="match status" value="2"/>
</dbReference>
<dbReference type="Gene3D" id="2.130.10.10">
    <property type="entry name" value="YVTN repeat-like/Quinoprotein amine dehydrogenase"/>
    <property type="match status" value="1"/>
</dbReference>
<dbReference type="PANTHER" id="PTHR34512">
    <property type="entry name" value="CELL SURFACE PROTEIN"/>
    <property type="match status" value="1"/>
</dbReference>
<dbReference type="SUPFAM" id="SSF50998">
    <property type="entry name" value="Quinoprotein alcohol dehydrogenase-like"/>
    <property type="match status" value="2"/>
</dbReference>
<sequence>MRAPLYALALSAAALHVQAAPGDIRWQLATGAPIRAAPLRIDDLIVVGNFKGLVQAHAAGDRQLRWQTQLKGSLSSQPARSGDALIVQTSRQLYALSGKDGRVLWQRDLGDQGDWSMFKLWDSYQASPIVRGDMLLVAFGNALHALDAQSGQTRWRYAASDRIMATPTVAGTQVLVADAGGRLAAVRLADGKPTWQQQPNRDTIQSAIATWQQLGIYGSRDAAVHAVDLASGKPRWQVSHGTDWVVATPLVHGNTVYVGSSDGLFLQALAAKDGKALWRVNTGQNAFTAPLAYDGQIVLATGDAYRPQAPGKVSAVGQDGKLRWQATLPAGLFGQPVIDGDTLLVGAEDGTLYGVALR</sequence>
<dbReference type="SMART" id="SM00564">
    <property type="entry name" value="PQQ"/>
    <property type="match status" value="7"/>
</dbReference>
<name>A0ABY6DKU6_9NEIS</name>
<evidence type="ECO:0000256" key="1">
    <source>
        <dbReference type="SAM" id="SignalP"/>
    </source>
</evidence>
<protein>
    <submittedName>
        <fullName evidence="3">PQQ-binding-like beta-propeller repeat protein</fullName>
    </submittedName>
</protein>
<keyword evidence="4" id="KW-1185">Reference proteome</keyword>
<feature type="signal peptide" evidence="1">
    <location>
        <begin position="1"/>
        <end position="19"/>
    </location>
</feature>
<evidence type="ECO:0000313" key="3">
    <source>
        <dbReference type="EMBL" id="UXY14986.1"/>
    </source>
</evidence>
<dbReference type="InterPro" id="IPR002372">
    <property type="entry name" value="PQQ_rpt_dom"/>
</dbReference>
<dbReference type="Gene3D" id="2.40.128.630">
    <property type="match status" value="2"/>
</dbReference>
<feature type="domain" description="Pyrrolo-quinoline quinone repeat" evidence="2">
    <location>
        <begin position="124"/>
        <end position="200"/>
    </location>
</feature>
<keyword evidence="1" id="KW-0732">Signal</keyword>
<feature type="domain" description="Pyrrolo-quinoline quinone repeat" evidence="2">
    <location>
        <begin position="218"/>
        <end position="352"/>
    </location>
</feature>
<feature type="chain" id="PRO_5045504512" evidence="1">
    <location>
        <begin position="20"/>
        <end position="358"/>
    </location>
</feature>
<dbReference type="EMBL" id="CP106753">
    <property type="protein sequence ID" value="UXY14986.1"/>
    <property type="molecule type" value="Genomic_DNA"/>
</dbReference>
<evidence type="ECO:0000259" key="2">
    <source>
        <dbReference type="Pfam" id="PF13360"/>
    </source>
</evidence>
<evidence type="ECO:0000313" key="4">
    <source>
        <dbReference type="Proteomes" id="UP001061302"/>
    </source>
</evidence>
<proteinExistence type="predicted"/>
<organism evidence="3 4">
    <name type="scientific">Chitiniphilus purpureus</name>
    <dbReference type="NCBI Taxonomy" id="2981137"/>
    <lineage>
        <taxon>Bacteria</taxon>
        <taxon>Pseudomonadati</taxon>
        <taxon>Pseudomonadota</taxon>
        <taxon>Betaproteobacteria</taxon>
        <taxon>Neisseriales</taxon>
        <taxon>Chitinibacteraceae</taxon>
        <taxon>Chitiniphilus</taxon>
    </lineage>
</organism>
<reference evidence="3" key="1">
    <citation type="submission" date="2022-10" db="EMBL/GenBank/DDBJ databases">
        <title>Chitiniphilus purpureus sp. nov., a novel chitin-degrading bacterium isolated from crawfish pond sediment.</title>
        <authorList>
            <person name="Li K."/>
        </authorList>
    </citation>
    <scope>NUCLEOTIDE SEQUENCE</scope>
    <source>
        <strain evidence="3">CD1</strain>
    </source>
</reference>
<dbReference type="Proteomes" id="UP001061302">
    <property type="component" value="Chromosome"/>
</dbReference>
<dbReference type="InterPro" id="IPR018391">
    <property type="entry name" value="PQQ_b-propeller_rpt"/>
</dbReference>
<accession>A0ABY6DKU6</accession>
<dbReference type="PANTHER" id="PTHR34512:SF30">
    <property type="entry name" value="OUTER MEMBRANE PROTEIN ASSEMBLY FACTOR BAMB"/>
    <property type="match status" value="1"/>
</dbReference>
<gene>
    <name evidence="3" type="ORF">N8I74_16955</name>
</gene>
<dbReference type="InterPro" id="IPR011047">
    <property type="entry name" value="Quinoprotein_ADH-like_sf"/>
</dbReference>
<dbReference type="InterPro" id="IPR015943">
    <property type="entry name" value="WD40/YVTN_repeat-like_dom_sf"/>
</dbReference>